<dbReference type="Proteomes" id="UP001652394">
    <property type="component" value="Unassembled WGS sequence"/>
</dbReference>
<dbReference type="Pfam" id="PF08220">
    <property type="entry name" value="HTH_DeoR"/>
    <property type="match status" value="1"/>
</dbReference>
<name>A0ABT2TA45_9FIRM</name>
<protein>
    <submittedName>
        <fullName evidence="5">DeoR/GlpR family DNA-binding transcription regulator</fullName>
    </submittedName>
</protein>
<gene>
    <name evidence="5" type="ORF">OCV51_05700</name>
</gene>
<evidence type="ECO:0000256" key="2">
    <source>
        <dbReference type="ARBA" id="ARBA00023125"/>
    </source>
</evidence>
<dbReference type="Gene3D" id="1.10.10.10">
    <property type="entry name" value="Winged helix-like DNA-binding domain superfamily/Winged helix DNA-binding domain"/>
    <property type="match status" value="1"/>
</dbReference>
<dbReference type="SUPFAM" id="SSF46785">
    <property type="entry name" value="Winged helix' DNA-binding domain"/>
    <property type="match status" value="1"/>
</dbReference>
<reference evidence="5 6" key="1">
    <citation type="journal article" date="2021" name="ISME Commun">
        <title>Automated analysis of genomic sequences facilitates high-throughput and comprehensive description of bacteria.</title>
        <authorList>
            <person name="Hitch T.C.A."/>
        </authorList>
    </citation>
    <scope>NUCLEOTIDE SEQUENCE [LARGE SCALE GENOMIC DNA]</scope>
    <source>
        <strain evidence="5 6">H2_18</strain>
    </source>
</reference>
<accession>A0ABT2TA45</accession>
<dbReference type="RefSeq" id="WP_059066427.1">
    <property type="nucleotide sequence ID" value="NZ_JAOQJX010000006.1"/>
</dbReference>
<dbReference type="PROSITE" id="PS00894">
    <property type="entry name" value="HTH_DEOR_1"/>
    <property type="match status" value="1"/>
</dbReference>
<proteinExistence type="predicted"/>
<evidence type="ECO:0000313" key="5">
    <source>
        <dbReference type="EMBL" id="MCU6747148.1"/>
    </source>
</evidence>
<dbReference type="PROSITE" id="PS51000">
    <property type="entry name" value="HTH_DEOR_2"/>
    <property type="match status" value="1"/>
</dbReference>
<dbReference type="SMART" id="SM00420">
    <property type="entry name" value="HTH_DEOR"/>
    <property type="match status" value="1"/>
</dbReference>
<dbReference type="InterPro" id="IPR014036">
    <property type="entry name" value="DeoR-like_C"/>
</dbReference>
<keyword evidence="2 5" id="KW-0238">DNA-binding</keyword>
<evidence type="ECO:0000256" key="3">
    <source>
        <dbReference type="ARBA" id="ARBA00023163"/>
    </source>
</evidence>
<evidence type="ECO:0000259" key="4">
    <source>
        <dbReference type="PROSITE" id="PS51000"/>
    </source>
</evidence>
<dbReference type="PRINTS" id="PR00033">
    <property type="entry name" value="HTHASNC"/>
</dbReference>
<dbReference type="GO" id="GO:0003677">
    <property type="term" value="F:DNA binding"/>
    <property type="evidence" value="ECO:0007669"/>
    <property type="project" value="UniProtKB-KW"/>
</dbReference>
<dbReference type="InterPro" id="IPR000485">
    <property type="entry name" value="AsnC-type_HTH_dom"/>
</dbReference>
<keyword evidence="6" id="KW-1185">Reference proteome</keyword>
<dbReference type="EMBL" id="JAOQJX010000006">
    <property type="protein sequence ID" value="MCU6747148.1"/>
    <property type="molecule type" value="Genomic_DNA"/>
</dbReference>
<feature type="domain" description="HTH deoR-type" evidence="4">
    <location>
        <begin position="7"/>
        <end position="62"/>
    </location>
</feature>
<keyword evidence="1" id="KW-0805">Transcription regulation</keyword>
<evidence type="ECO:0000313" key="6">
    <source>
        <dbReference type="Proteomes" id="UP001652394"/>
    </source>
</evidence>
<dbReference type="InterPro" id="IPR037171">
    <property type="entry name" value="NagB/RpiA_transferase-like"/>
</dbReference>
<comment type="caution">
    <text evidence="5">The sequence shown here is derived from an EMBL/GenBank/DDBJ whole genome shotgun (WGS) entry which is preliminary data.</text>
</comment>
<dbReference type="SUPFAM" id="SSF100950">
    <property type="entry name" value="NagB/RpiA/CoA transferase-like"/>
    <property type="match status" value="1"/>
</dbReference>
<keyword evidence="3" id="KW-0804">Transcription</keyword>
<sequence length="263" mass="29976">MRKKNYSIERKTKILKTLEKDGRVEVETLAKELNVSKETIRRDLREMEQEGLLKRTHGGAVSINSTQQSPEYPYLMREIQCLEEKERICKKAASLVKDGDTIFIDNSSTNISILKNINPEYSVTIITNSIRLLLESTRYANDNFVFISLGGMFRHKNYSCVGDIANEMSNKFRPSKAFLSCYGVDTEGALFDSSMYEIEVKRNLIRHAGEVYITADHTKIGRKGGVQLSEISKADYLICDRALTEEEQKNLDMQNVKVLVADI</sequence>
<dbReference type="SMART" id="SM01134">
    <property type="entry name" value="DeoRC"/>
    <property type="match status" value="1"/>
</dbReference>
<dbReference type="InterPro" id="IPR018356">
    <property type="entry name" value="Tscrpt_reg_HTH_DeoR_CS"/>
</dbReference>
<dbReference type="InterPro" id="IPR036390">
    <property type="entry name" value="WH_DNA-bd_sf"/>
</dbReference>
<dbReference type="PANTHER" id="PTHR30363:SF44">
    <property type="entry name" value="AGA OPERON TRANSCRIPTIONAL REPRESSOR-RELATED"/>
    <property type="match status" value="1"/>
</dbReference>
<dbReference type="InterPro" id="IPR036388">
    <property type="entry name" value="WH-like_DNA-bd_sf"/>
</dbReference>
<dbReference type="PRINTS" id="PR00037">
    <property type="entry name" value="HTHLACR"/>
</dbReference>
<dbReference type="PANTHER" id="PTHR30363">
    <property type="entry name" value="HTH-TYPE TRANSCRIPTIONAL REGULATOR SRLR-RELATED"/>
    <property type="match status" value="1"/>
</dbReference>
<dbReference type="InterPro" id="IPR050313">
    <property type="entry name" value="Carb_Metab_HTH_regulators"/>
</dbReference>
<dbReference type="Pfam" id="PF00455">
    <property type="entry name" value="DeoRC"/>
    <property type="match status" value="1"/>
</dbReference>
<organism evidence="5 6">
    <name type="scientific">Faecalicatena acetigenes</name>
    <dbReference type="NCBI Taxonomy" id="2981790"/>
    <lineage>
        <taxon>Bacteria</taxon>
        <taxon>Bacillati</taxon>
        <taxon>Bacillota</taxon>
        <taxon>Clostridia</taxon>
        <taxon>Lachnospirales</taxon>
        <taxon>Lachnospiraceae</taxon>
        <taxon>Faecalicatena</taxon>
    </lineage>
</organism>
<evidence type="ECO:0000256" key="1">
    <source>
        <dbReference type="ARBA" id="ARBA00023015"/>
    </source>
</evidence>
<dbReference type="InterPro" id="IPR001034">
    <property type="entry name" value="DeoR_HTH"/>
</dbReference>